<sequence>MGRISRSTPALIQAILRSHPTEKPPESTPSPQEHQVDTPVSLPSSGAADVGDIALSRKAVQRCFELFFTRHFASDFCSFDYRPDLEANYHRKPFLVHSIICLCARYLTPEEAAEGFQLPSGEEVRKRYSQIARSKAKAVSDEPSVVHIQGYLVLAVAELLAGSGSRHWMYAGTAIRMAQIMRLNKDYHQRALASLLCKPHCLSEVNIGIALLSTDTSLAYQEGSRGLTLEGLQSFAGYPSEIGLAPYFIRTVYLWSKLADFNSLFFQQTSALQDWLSSLRPSLQWSIQNYHNHCDLGQGLSFVSMHMLLRSSLCIANQAYLPQLDGFTVLCERMDAAGWSYFHRENCLIETCVSNAMTIGEMLIAILESDRPSQPAFQSIWVAASILSAVNTFLWVIYAGDESFSAEETVNQAKSYLETIRRIFISWQHDWKVAKRWLSSVNAMQAMYRAAYLGDLAQEPTSDSSEEDVSPDFRPEPGDGFPSVVDLPDLYASLRLVACDSSAMPMDVGTVWLQLSTGWPCDPGGIFDLFPA</sequence>
<evidence type="ECO:0000313" key="8">
    <source>
        <dbReference type="EMBL" id="RSL62662.1"/>
    </source>
</evidence>
<comment type="caution">
    <text evidence="8">The sequence shown here is derived from an EMBL/GenBank/DDBJ whole genome shotgun (WGS) entry which is preliminary data.</text>
</comment>
<dbReference type="GO" id="GO:0008270">
    <property type="term" value="F:zinc ion binding"/>
    <property type="evidence" value="ECO:0007669"/>
    <property type="project" value="InterPro"/>
</dbReference>
<feature type="region of interest" description="Disordered" evidence="6">
    <location>
        <begin position="18"/>
        <end position="43"/>
    </location>
</feature>
<feature type="region of interest" description="Disordered" evidence="6">
    <location>
        <begin position="459"/>
        <end position="481"/>
    </location>
</feature>
<dbReference type="AlphaFoldDB" id="A0A428QBH1"/>
<evidence type="ECO:0000256" key="6">
    <source>
        <dbReference type="SAM" id="MobiDB-lite"/>
    </source>
</evidence>
<evidence type="ECO:0000313" key="9">
    <source>
        <dbReference type="Proteomes" id="UP000288168"/>
    </source>
</evidence>
<evidence type="ECO:0000256" key="4">
    <source>
        <dbReference type="ARBA" id="ARBA00023163"/>
    </source>
</evidence>
<dbReference type="OrthoDB" id="10261408at2759"/>
<dbReference type="PANTHER" id="PTHR47338">
    <property type="entry name" value="ZN(II)2CYS6 TRANSCRIPTION FACTOR (EUROFUNG)-RELATED"/>
    <property type="match status" value="1"/>
</dbReference>
<keyword evidence="9" id="KW-1185">Reference proteome</keyword>
<accession>A0A428QBH1</accession>
<evidence type="ECO:0000256" key="1">
    <source>
        <dbReference type="ARBA" id="ARBA00004123"/>
    </source>
</evidence>
<organism evidence="8 9">
    <name type="scientific">Fusarium duplospermum</name>
    <dbReference type="NCBI Taxonomy" id="1325734"/>
    <lineage>
        <taxon>Eukaryota</taxon>
        <taxon>Fungi</taxon>
        <taxon>Dikarya</taxon>
        <taxon>Ascomycota</taxon>
        <taxon>Pezizomycotina</taxon>
        <taxon>Sordariomycetes</taxon>
        <taxon>Hypocreomycetidae</taxon>
        <taxon>Hypocreales</taxon>
        <taxon>Nectriaceae</taxon>
        <taxon>Fusarium</taxon>
        <taxon>Fusarium solani species complex</taxon>
    </lineage>
</organism>
<dbReference type="InterPro" id="IPR007219">
    <property type="entry name" value="XnlR_reg_dom"/>
</dbReference>
<keyword evidence="2" id="KW-0479">Metal-binding</keyword>
<keyword evidence="5" id="KW-0539">Nucleus</keyword>
<proteinExistence type="predicted"/>
<feature type="domain" description="Xylanolytic transcriptional activator regulatory" evidence="7">
    <location>
        <begin position="81"/>
        <end position="187"/>
    </location>
</feature>
<protein>
    <recommendedName>
        <fullName evidence="7">Xylanolytic transcriptional activator regulatory domain-containing protein</fullName>
    </recommendedName>
</protein>
<dbReference type="STRING" id="1325734.A0A428QBH1"/>
<dbReference type="InterPro" id="IPR050815">
    <property type="entry name" value="TF_fung"/>
</dbReference>
<keyword evidence="4" id="KW-0804">Transcription</keyword>
<dbReference type="Pfam" id="PF04082">
    <property type="entry name" value="Fungal_trans"/>
    <property type="match status" value="1"/>
</dbReference>
<reference evidence="8 9" key="1">
    <citation type="submission" date="2017-06" db="EMBL/GenBank/DDBJ databases">
        <title>Comparative genomic analysis of Ambrosia Fusariam Clade fungi.</title>
        <authorList>
            <person name="Stajich J.E."/>
            <person name="Carrillo J."/>
            <person name="Kijimoto T."/>
            <person name="Eskalen A."/>
            <person name="O'Donnell K."/>
            <person name="Kasson M."/>
        </authorList>
    </citation>
    <scope>NUCLEOTIDE SEQUENCE [LARGE SCALE GENOMIC DNA]</scope>
    <source>
        <strain evidence="8 9">NRRL62584</strain>
    </source>
</reference>
<comment type="subcellular location">
    <subcellularLocation>
        <location evidence="1">Nucleus</location>
    </subcellularLocation>
</comment>
<dbReference type="GO" id="GO:0005634">
    <property type="term" value="C:nucleus"/>
    <property type="evidence" value="ECO:0007669"/>
    <property type="project" value="UniProtKB-SubCell"/>
</dbReference>
<dbReference type="GO" id="GO:0000981">
    <property type="term" value="F:DNA-binding transcription factor activity, RNA polymerase II-specific"/>
    <property type="evidence" value="ECO:0007669"/>
    <property type="project" value="InterPro"/>
</dbReference>
<dbReference type="CDD" id="cd12148">
    <property type="entry name" value="fungal_TF_MHR"/>
    <property type="match status" value="1"/>
</dbReference>
<evidence type="ECO:0000259" key="7">
    <source>
        <dbReference type="Pfam" id="PF04082"/>
    </source>
</evidence>
<name>A0A428QBH1_9HYPO</name>
<dbReference type="GO" id="GO:0003677">
    <property type="term" value="F:DNA binding"/>
    <property type="evidence" value="ECO:0007669"/>
    <property type="project" value="InterPro"/>
</dbReference>
<dbReference type="Proteomes" id="UP000288168">
    <property type="component" value="Unassembled WGS sequence"/>
</dbReference>
<evidence type="ECO:0000256" key="2">
    <source>
        <dbReference type="ARBA" id="ARBA00022723"/>
    </source>
</evidence>
<evidence type="ECO:0000256" key="5">
    <source>
        <dbReference type="ARBA" id="ARBA00023242"/>
    </source>
</evidence>
<evidence type="ECO:0000256" key="3">
    <source>
        <dbReference type="ARBA" id="ARBA00023015"/>
    </source>
</evidence>
<dbReference type="PANTHER" id="PTHR47338:SF5">
    <property type="entry name" value="ZN(II)2CYS6 TRANSCRIPTION FACTOR (EUROFUNG)"/>
    <property type="match status" value="1"/>
</dbReference>
<dbReference type="EMBL" id="NKCI01000043">
    <property type="protein sequence ID" value="RSL62662.1"/>
    <property type="molecule type" value="Genomic_DNA"/>
</dbReference>
<dbReference type="GO" id="GO:0006351">
    <property type="term" value="P:DNA-templated transcription"/>
    <property type="evidence" value="ECO:0007669"/>
    <property type="project" value="InterPro"/>
</dbReference>
<gene>
    <name evidence="8" type="ORF">CEP54_005594</name>
</gene>
<keyword evidence="3" id="KW-0805">Transcription regulation</keyword>